<keyword evidence="4 7" id="KW-0689">Ribosomal protein</keyword>
<dbReference type="GO" id="GO:1990904">
    <property type="term" value="C:ribonucleoprotein complex"/>
    <property type="evidence" value="ECO:0007669"/>
    <property type="project" value="UniProtKB-KW"/>
</dbReference>
<evidence type="ECO:0000256" key="1">
    <source>
        <dbReference type="ARBA" id="ARBA00010605"/>
    </source>
</evidence>
<dbReference type="Proteomes" id="UP000065220">
    <property type="component" value="Chromosome"/>
</dbReference>
<dbReference type="SUPFAM" id="SSF55658">
    <property type="entry name" value="L9 N-domain-like"/>
    <property type="match status" value="1"/>
</dbReference>
<dbReference type="KEGG" id="ard:AXF14_04850"/>
<sequence length="151" mass="16120">MTTKLILTHDVSNLGTTGEVIEVKDGYARNYLVPRGLATPWTKGAQKQIDQMAEARRKRSIASLEQAQTGRAWLQENVVTVTATAGANGRLFGAVTTADLAEAVKAAGGPAIDRRKIEVVPPIKSTGRHSASVRLHEDVVAPLEVNVVAAR</sequence>
<evidence type="ECO:0000256" key="5">
    <source>
        <dbReference type="ARBA" id="ARBA00023274"/>
    </source>
</evidence>
<dbReference type="HAMAP" id="MF_00503">
    <property type="entry name" value="Ribosomal_bL9"/>
    <property type="match status" value="1"/>
</dbReference>
<name>A0A0X8JEM2_ACTRD</name>
<dbReference type="EMBL" id="CP014228">
    <property type="protein sequence ID" value="AMD87043.1"/>
    <property type="molecule type" value="Genomic_DNA"/>
</dbReference>
<dbReference type="NCBIfam" id="TIGR00158">
    <property type="entry name" value="L9"/>
    <property type="match status" value="1"/>
</dbReference>
<dbReference type="InterPro" id="IPR020070">
    <property type="entry name" value="Ribosomal_bL9_N"/>
</dbReference>
<dbReference type="InterPro" id="IPR020069">
    <property type="entry name" value="Ribosomal_bL9_C"/>
</dbReference>
<dbReference type="FunFam" id="3.40.5.10:FF:000003">
    <property type="entry name" value="50S ribosomal protein L9"/>
    <property type="match status" value="1"/>
</dbReference>
<dbReference type="AlphaFoldDB" id="A0A0X8JEM2"/>
<dbReference type="GO" id="GO:0005840">
    <property type="term" value="C:ribosome"/>
    <property type="evidence" value="ECO:0007669"/>
    <property type="project" value="UniProtKB-KW"/>
</dbReference>
<dbReference type="InterPro" id="IPR036791">
    <property type="entry name" value="Ribosomal_bL9_C_sf"/>
</dbReference>
<keyword evidence="2 7" id="KW-0699">rRNA-binding</keyword>
<reference evidence="10" key="1">
    <citation type="submission" date="2016-02" db="EMBL/GenBank/DDBJ databases">
        <authorList>
            <person name="Holder M.E."/>
            <person name="Ajami N.J."/>
            <person name="Petrosino J.F."/>
        </authorList>
    </citation>
    <scope>NUCLEOTIDE SEQUENCE [LARGE SCALE GENOMIC DNA]</scope>
    <source>
        <strain evidence="10">CCUG 36733</strain>
    </source>
</reference>
<evidence type="ECO:0000256" key="4">
    <source>
        <dbReference type="ARBA" id="ARBA00022980"/>
    </source>
</evidence>
<dbReference type="GO" id="GO:0006412">
    <property type="term" value="P:translation"/>
    <property type="evidence" value="ECO:0007669"/>
    <property type="project" value="UniProtKB-UniRule"/>
</dbReference>
<dbReference type="SUPFAM" id="SSF55653">
    <property type="entry name" value="Ribosomal protein L9 C-domain"/>
    <property type="match status" value="1"/>
</dbReference>
<keyword evidence="10" id="KW-1185">Reference proteome</keyword>
<keyword evidence="5 7" id="KW-0687">Ribonucleoprotein</keyword>
<accession>A0A0X8JEM2</accession>
<dbReference type="InterPro" id="IPR000244">
    <property type="entry name" value="Ribosomal_bL9"/>
</dbReference>
<evidence type="ECO:0000313" key="9">
    <source>
        <dbReference type="EMBL" id="AMD87043.1"/>
    </source>
</evidence>
<dbReference type="Gene3D" id="3.10.430.100">
    <property type="entry name" value="Ribosomal protein L9, C-terminal domain"/>
    <property type="match status" value="1"/>
</dbReference>
<dbReference type="GO" id="GO:0019843">
    <property type="term" value="F:rRNA binding"/>
    <property type="evidence" value="ECO:0007669"/>
    <property type="project" value="UniProtKB-UniRule"/>
</dbReference>
<dbReference type="PANTHER" id="PTHR21368">
    <property type="entry name" value="50S RIBOSOMAL PROTEIN L9"/>
    <property type="match status" value="1"/>
</dbReference>
<evidence type="ECO:0000256" key="3">
    <source>
        <dbReference type="ARBA" id="ARBA00022884"/>
    </source>
</evidence>
<dbReference type="OrthoDB" id="9788336at2"/>
<dbReference type="GO" id="GO:0003735">
    <property type="term" value="F:structural constituent of ribosome"/>
    <property type="evidence" value="ECO:0007669"/>
    <property type="project" value="InterPro"/>
</dbReference>
<keyword evidence="3 7" id="KW-0694">RNA-binding</keyword>
<comment type="function">
    <text evidence="7">Binds to the 23S rRNA.</text>
</comment>
<dbReference type="RefSeq" id="WP_067941301.1">
    <property type="nucleotide sequence ID" value="NZ_CAUHMM010000016.1"/>
</dbReference>
<dbReference type="Pfam" id="PF03948">
    <property type="entry name" value="Ribosomal_L9_C"/>
    <property type="match status" value="1"/>
</dbReference>
<dbReference type="InterPro" id="IPR020594">
    <property type="entry name" value="Ribosomal_bL9_bac/chp"/>
</dbReference>
<proteinExistence type="inferred from homology"/>
<protein>
    <recommendedName>
        <fullName evidence="6 7">Large ribosomal subunit protein bL9</fullName>
    </recommendedName>
</protein>
<feature type="domain" description="Ribosomal protein L9" evidence="8">
    <location>
        <begin position="15"/>
        <end position="42"/>
    </location>
</feature>
<evidence type="ECO:0000256" key="7">
    <source>
        <dbReference type="HAMAP-Rule" id="MF_00503"/>
    </source>
</evidence>
<dbReference type="Pfam" id="PF01281">
    <property type="entry name" value="Ribosomal_L9_N"/>
    <property type="match status" value="1"/>
</dbReference>
<dbReference type="InterPro" id="IPR009027">
    <property type="entry name" value="Ribosomal_bL9/RNase_H1_N"/>
</dbReference>
<evidence type="ECO:0000259" key="8">
    <source>
        <dbReference type="PROSITE" id="PS00651"/>
    </source>
</evidence>
<dbReference type="InterPro" id="IPR036935">
    <property type="entry name" value="Ribosomal_bL9_N_sf"/>
</dbReference>
<dbReference type="STRING" id="111015.AXF14_04850"/>
<evidence type="ECO:0000256" key="6">
    <source>
        <dbReference type="ARBA" id="ARBA00035292"/>
    </source>
</evidence>
<dbReference type="Gene3D" id="3.40.5.10">
    <property type="entry name" value="Ribosomal protein L9, N-terminal domain"/>
    <property type="match status" value="1"/>
</dbReference>
<organism evidence="9 10">
    <name type="scientific">Actinomyces radicidentis</name>
    <dbReference type="NCBI Taxonomy" id="111015"/>
    <lineage>
        <taxon>Bacteria</taxon>
        <taxon>Bacillati</taxon>
        <taxon>Actinomycetota</taxon>
        <taxon>Actinomycetes</taxon>
        <taxon>Actinomycetales</taxon>
        <taxon>Actinomycetaceae</taxon>
        <taxon>Actinomyces</taxon>
    </lineage>
</organism>
<gene>
    <name evidence="7" type="primary">rplI</name>
    <name evidence="9" type="ORF">AXF14_04850</name>
</gene>
<evidence type="ECO:0000256" key="2">
    <source>
        <dbReference type="ARBA" id="ARBA00022730"/>
    </source>
</evidence>
<comment type="similarity">
    <text evidence="1 7">Belongs to the bacterial ribosomal protein bL9 family.</text>
</comment>
<evidence type="ECO:0000313" key="10">
    <source>
        <dbReference type="Proteomes" id="UP000065220"/>
    </source>
</evidence>
<dbReference type="PROSITE" id="PS00651">
    <property type="entry name" value="RIBOSOMAL_L9"/>
    <property type="match status" value="1"/>
</dbReference>